<dbReference type="EMBL" id="JAZGLY010000004">
    <property type="protein sequence ID" value="MEE6187347.1"/>
    <property type="molecule type" value="Genomic_DNA"/>
</dbReference>
<evidence type="ECO:0000313" key="14">
    <source>
        <dbReference type="EMBL" id="MEE6187347.1"/>
    </source>
</evidence>
<gene>
    <name evidence="14" type="ORF">V2H41_08685</name>
</gene>
<dbReference type="InterPro" id="IPR037066">
    <property type="entry name" value="Plug_dom_sf"/>
</dbReference>
<evidence type="ECO:0000256" key="9">
    <source>
        <dbReference type="ARBA" id="ARBA00023237"/>
    </source>
</evidence>
<organism evidence="14 15">
    <name type="scientific">Niabella digestorum</name>
    <dbReference type="NCBI Taxonomy" id="3117701"/>
    <lineage>
        <taxon>Bacteria</taxon>
        <taxon>Pseudomonadati</taxon>
        <taxon>Bacteroidota</taxon>
        <taxon>Chitinophagia</taxon>
        <taxon>Chitinophagales</taxon>
        <taxon>Chitinophagaceae</taxon>
        <taxon>Niabella</taxon>
    </lineage>
</organism>
<dbReference type="InterPro" id="IPR012910">
    <property type="entry name" value="Plug_dom"/>
</dbReference>
<keyword evidence="3 10" id="KW-1134">Transmembrane beta strand</keyword>
<evidence type="ECO:0000313" key="15">
    <source>
        <dbReference type="Proteomes" id="UP001357452"/>
    </source>
</evidence>
<dbReference type="PANTHER" id="PTHR30069">
    <property type="entry name" value="TONB-DEPENDENT OUTER MEMBRANE RECEPTOR"/>
    <property type="match status" value="1"/>
</dbReference>
<dbReference type="InterPro" id="IPR000531">
    <property type="entry name" value="Beta-barrel_TonB"/>
</dbReference>
<keyword evidence="2 10" id="KW-0813">Transport</keyword>
<evidence type="ECO:0000259" key="13">
    <source>
        <dbReference type="Pfam" id="PF07715"/>
    </source>
</evidence>
<dbReference type="PROSITE" id="PS52016">
    <property type="entry name" value="TONB_DEPENDENT_REC_3"/>
    <property type="match status" value="1"/>
</dbReference>
<evidence type="ECO:0000256" key="5">
    <source>
        <dbReference type="ARBA" id="ARBA00022729"/>
    </source>
</evidence>
<feature type="domain" description="TonB-dependent receptor plug" evidence="13">
    <location>
        <begin position="171"/>
        <end position="277"/>
    </location>
</feature>
<keyword evidence="8 14" id="KW-0675">Receptor</keyword>
<evidence type="ECO:0000256" key="2">
    <source>
        <dbReference type="ARBA" id="ARBA00022448"/>
    </source>
</evidence>
<dbReference type="Proteomes" id="UP001357452">
    <property type="component" value="Unassembled WGS sequence"/>
</dbReference>
<keyword evidence="15" id="KW-1185">Reference proteome</keyword>
<evidence type="ECO:0000256" key="1">
    <source>
        <dbReference type="ARBA" id="ARBA00004571"/>
    </source>
</evidence>
<dbReference type="Gene3D" id="2.170.130.10">
    <property type="entry name" value="TonB-dependent receptor, plug domain"/>
    <property type="match status" value="1"/>
</dbReference>
<keyword evidence="7 10" id="KW-0472">Membrane</keyword>
<evidence type="ECO:0000256" key="11">
    <source>
        <dbReference type="RuleBase" id="RU003357"/>
    </source>
</evidence>
<sequence length="768" mass="85391">MFSKKKIQSPSLRFKGWRRKSYAAFHSIGKHITIGKVKGVVADTLLRKQNTIATTTKGITIDLKTDVVEAPEEPTNPPSLQLALLAPVVCRKKTDCETIVGINDFIYSRRLKVAVQSLSAFLFFTTLITKQHMKKVWITLIGCILFKGLYAQEQTLDPVTITSSLIEKRSSETGRNITILSGESIASLPVHSLDELLRYLPGIEVQSRGPQGAQSDISLRGGTFQQILIILDGLRINDPNTGHFTAYIPITPAQIERIEVLKGASAAVYGADAVGGVINIITKTAQSASNANAQAIHARVGAGAHHLVNTNVGGFYKKDRLIIDAGVLSNHSTGVPQRGINGFFHNTSASAGIGYQLNDYWRLSARTALDRRHFAAQNFYTTFASDTATERVNSWWHQLQAHYKKNRSELSLNVGYKKLDDTYAYNSAASPNQNISKLLQALLLYQQKLGENTSLVTGFNFQNKSIISNDRGDHSLNTAAPFAGLIQKIGPQFNLMPSLRIEWIGSHNAEILPQLNASYHIQNLQLRASGGRTIRDADFTERYSNYNKPLVTSGSIGNPGLIPETAWTYEAGFDWFFKSRLKLSTTFFQRFHSKLIDWVNTTYEDMPRKDNLDPSGMYALAKNIAEVNTSGFETDIRYLEQFAENHHLTLNAGMVWLYSKSTESAPSFYISSHAKFLGNFNAVYTVGNLTLSFTGLYKNRNPQEAAGINAYVNKDYFVLNGSILYHILPRKLGIFFQADNIFNRQYSDLLGSVMPGRWLQGGIQCSLK</sequence>
<dbReference type="PANTHER" id="PTHR30069:SF29">
    <property type="entry name" value="HEMOGLOBIN AND HEMOGLOBIN-HAPTOGLOBIN-BINDING PROTEIN 1-RELATED"/>
    <property type="match status" value="1"/>
</dbReference>
<evidence type="ECO:0000256" key="4">
    <source>
        <dbReference type="ARBA" id="ARBA00022692"/>
    </source>
</evidence>
<evidence type="ECO:0000256" key="10">
    <source>
        <dbReference type="PROSITE-ProRule" id="PRU01360"/>
    </source>
</evidence>
<proteinExistence type="inferred from homology"/>
<dbReference type="RefSeq" id="WP_330974756.1">
    <property type="nucleotide sequence ID" value="NZ_JAZGLY010000004.1"/>
</dbReference>
<accession>A0ABU7RH94</accession>
<dbReference type="Pfam" id="PF07715">
    <property type="entry name" value="Plug"/>
    <property type="match status" value="1"/>
</dbReference>
<keyword evidence="4 10" id="KW-0812">Transmembrane</keyword>
<dbReference type="SUPFAM" id="SSF56935">
    <property type="entry name" value="Porins"/>
    <property type="match status" value="1"/>
</dbReference>
<comment type="subcellular location">
    <subcellularLocation>
        <location evidence="1 10">Cell outer membrane</location>
        <topology evidence="1 10">Multi-pass membrane protein</topology>
    </subcellularLocation>
</comment>
<name>A0ABU7RH94_9BACT</name>
<evidence type="ECO:0000256" key="6">
    <source>
        <dbReference type="ARBA" id="ARBA00023077"/>
    </source>
</evidence>
<keyword evidence="6 11" id="KW-0798">TonB box</keyword>
<evidence type="ECO:0000259" key="12">
    <source>
        <dbReference type="Pfam" id="PF00593"/>
    </source>
</evidence>
<keyword evidence="9 10" id="KW-0998">Cell outer membrane</keyword>
<comment type="caution">
    <text evidence="14">The sequence shown here is derived from an EMBL/GenBank/DDBJ whole genome shotgun (WGS) entry which is preliminary data.</text>
</comment>
<dbReference type="CDD" id="cd01347">
    <property type="entry name" value="ligand_gated_channel"/>
    <property type="match status" value="1"/>
</dbReference>
<comment type="similarity">
    <text evidence="10 11">Belongs to the TonB-dependent receptor family.</text>
</comment>
<dbReference type="Gene3D" id="2.40.170.20">
    <property type="entry name" value="TonB-dependent receptor, beta-barrel domain"/>
    <property type="match status" value="1"/>
</dbReference>
<feature type="domain" description="TonB-dependent receptor-like beta-barrel" evidence="12">
    <location>
        <begin position="337"/>
        <end position="741"/>
    </location>
</feature>
<dbReference type="InterPro" id="IPR039426">
    <property type="entry name" value="TonB-dep_rcpt-like"/>
</dbReference>
<dbReference type="InterPro" id="IPR036942">
    <property type="entry name" value="Beta-barrel_TonB_sf"/>
</dbReference>
<reference evidence="14 15" key="1">
    <citation type="submission" date="2024-01" db="EMBL/GenBank/DDBJ databases">
        <title>Niabella digestum sp. nov., isolated from waste digestion system.</title>
        <authorList>
            <person name="Zhang L."/>
        </authorList>
    </citation>
    <scope>NUCLEOTIDE SEQUENCE [LARGE SCALE GENOMIC DNA]</scope>
    <source>
        <strain evidence="14 15">A18</strain>
    </source>
</reference>
<evidence type="ECO:0000256" key="3">
    <source>
        <dbReference type="ARBA" id="ARBA00022452"/>
    </source>
</evidence>
<evidence type="ECO:0000256" key="8">
    <source>
        <dbReference type="ARBA" id="ARBA00023170"/>
    </source>
</evidence>
<keyword evidence="5" id="KW-0732">Signal</keyword>
<evidence type="ECO:0000256" key="7">
    <source>
        <dbReference type="ARBA" id="ARBA00023136"/>
    </source>
</evidence>
<dbReference type="Pfam" id="PF00593">
    <property type="entry name" value="TonB_dep_Rec_b-barrel"/>
    <property type="match status" value="1"/>
</dbReference>
<protein>
    <submittedName>
        <fullName evidence="14">TonB-dependent receptor</fullName>
    </submittedName>
</protein>